<feature type="modified residue" description="4-aspartylphosphate" evidence="1">
    <location>
        <position position="87"/>
    </location>
</feature>
<dbReference type="InterPro" id="IPR011006">
    <property type="entry name" value="CheY-like_superfamily"/>
</dbReference>
<dbReference type="RefSeq" id="WP_146517856.1">
    <property type="nucleotide sequence ID" value="NZ_CP151726.1"/>
</dbReference>
<accession>A0A5C6B7A1</accession>
<comment type="caution">
    <text evidence="4">The sequence shown here is derived from an EMBL/GenBank/DDBJ whole genome shotgun (WGS) entry which is preliminary data.</text>
</comment>
<dbReference type="PANTHER" id="PTHR45228:SF1">
    <property type="entry name" value="CYCLIC DI-GMP PHOSPHODIESTERASE TM_0186"/>
    <property type="match status" value="1"/>
</dbReference>
<dbReference type="PROSITE" id="PS51832">
    <property type="entry name" value="HD_GYP"/>
    <property type="match status" value="1"/>
</dbReference>
<dbReference type="Pfam" id="PF13487">
    <property type="entry name" value="HD_5"/>
    <property type="match status" value="2"/>
</dbReference>
<reference evidence="4 5" key="1">
    <citation type="submission" date="2019-02" db="EMBL/GenBank/DDBJ databases">
        <title>Deep-cultivation of Planctomycetes and their phenomic and genomic characterization uncovers novel biology.</title>
        <authorList>
            <person name="Wiegand S."/>
            <person name="Jogler M."/>
            <person name="Boedeker C."/>
            <person name="Pinto D."/>
            <person name="Vollmers J."/>
            <person name="Rivas-Marin E."/>
            <person name="Kohn T."/>
            <person name="Peeters S.H."/>
            <person name="Heuer A."/>
            <person name="Rast P."/>
            <person name="Oberbeckmann S."/>
            <person name="Bunk B."/>
            <person name="Jeske O."/>
            <person name="Meyerdierks A."/>
            <person name="Storesund J.E."/>
            <person name="Kallscheuer N."/>
            <person name="Luecker S."/>
            <person name="Lage O.M."/>
            <person name="Pohl T."/>
            <person name="Merkel B.J."/>
            <person name="Hornburger P."/>
            <person name="Mueller R.-W."/>
            <person name="Bruemmer F."/>
            <person name="Labrenz M."/>
            <person name="Spormann A.M."/>
            <person name="Op Den Camp H."/>
            <person name="Overmann J."/>
            <person name="Amann R."/>
            <person name="Jetten M.S.M."/>
            <person name="Mascher T."/>
            <person name="Medema M.H."/>
            <person name="Devos D.P."/>
            <person name="Kaster A.-K."/>
            <person name="Ovreas L."/>
            <person name="Rohde M."/>
            <person name="Galperin M.Y."/>
            <person name="Jogler C."/>
        </authorList>
    </citation>
    <scope>NUCLEOTIDE SEQUENCE [LARGE SCALE GENOMIC DNA]</scope>
    <source>
        <strain evidence="4 5">Pla52n</strain>
    </source>
</reference>
<dbReference type="OrthoDB" id="9759601at2"/>
<dbReference type="SUPFAM" id="SSF109604">
    <property type="entry name" value="HD-domain/PDEase-like"/>
    <property type="match status" value="1"/>
</dbReference>
<dbReference type="EMBL" id="SJPN01000001">
    <property type="protein sequence ID" value="TWU07667.1"/>
    <property type="molecule type" value="Genomic_DNA"/>
</dbReference>
<gene>
    <name evidence="4" type="primary">rpfG_2</name>
    <name evidence="4" type="ORF">Pla52n_02400</name>
</gene>
<name>A0A5C6B7A1_9BACT</name>
<organism evidence="4 5">
    <name type="scientific">Stieleria varia</name>
    <dbReference type="NCBI Taxonomy" id="2528005"/>
    <lineage>
        <taxon>Bacteria</taxon>
        <taxon>Pseudomonadati</taxon>
        <taxon>Planctomycetota</taxon>
        <taxon>Planctomycetia</taxon>
        <taxon>Pirellulales</taxon>
        <taxon>Pirellulaceae</taxon>
        <taxon>Stieleria</taxon>
    </lineage>
</organism>
<feature type="domain" description="HD-GYP" evidence="3">
    <location>
        <begin position="181"/>
        <end position="400"/>
    </location>
</feature>
<protein>
    <submittedName>
        <fullName evidence="4">Cyclic di-GMP phosphodiesterase response regulator RpfG</fullName>
        <ecNumber evidence="4">3.1.4.52</ecNumber>
    </submittedName>
</protein>
<dbReference type="SUPFAM" id="SSF52172">
    <property type="entry name" value="CheY-like"/>
    <property type="match status" value="1"/>
</dbReference>
<dbReference type="InterPro" id="IPR003607">
    <property type="entry name" value="HD/PDEase_dom"/>
</dbReference>
<evidence type="ECO:0000259" key="2">
    <source>
        <dbReference type="PROSITE" id="PS50110"/>
    </source>
</evidence>
<evidence type="ECO:0000256" key="1">
    <source>
        <dbReference type="PROSITE-ProRule" id="PRU00169"/>
    </source>
</evidence>
<dbReference type="SMART" id="SM00471">
    <property type="entry name" value="HDc"/>
    <property type="match status" value="1"/>
</dbReference>
<evidence type="ECO:0000313" key="5">
    <source>
        <dbReference type="Proteomes" id="UP000320176"/>
    </source>
</evidence>
<keyword evidence="4" id="KW-0378">Hydrolase</keyword>
<dbReference type="InterPro" id="IPR052020">
    <property type="entry name" value="Cyclic_di-GMP/3'3'-cGAMP_PDE"/>
</dbReference>
<dbReference type="Pfam" id="PF00072">
    <property type="entry name" value="Response_reg"/>
    <property type="match status" value="1"/>
</dbReference>
<feature type="domain" description="Response regulatory" evidence="2">
    <location>
        <begin position="37"/>
        <end position="154"/>
    </location>
</feature>
<proteinExistence type="predicted"/>
<keyword evidence="1" id="KW-0597">Phosphoprotein</keyword>
<dbReference type="Gene3D" id="1.10.3210.10">
    <property type="entry name" value="Hypothetical protein af1432"/>
    <property type="match status" value="2"/>
</dbReference>
<keyword evidence="5" id="KW-1185">Reference proteome</keyword>
<dbReference type="PANTHER" id="PTHR45228">
    <property type="entry name" value="CYCLIC DI-GMP PHOSPHODIESTERASE TM_0186-RELATED"/>
    <property type="match status" value="1"/>
</dbReference>
<dbReference type="PROSITE" id="PS50110">
    <property type="entry name" value="RESPONSE_REGULATORY"/>
    <property type="match status" value="1"/>
</dbReference>
<dbReference type="CDD" id="cd00077">
    <property type="entry name" value="HDc"/>
    <property type="match status" value="1"/>
</dbReference>
<dbReference type="GO" id="GO:0000160">
    <property type="term" value="P:phosphorelay signal transduction system"/>
    <property type="evidence" value="ECO:0007669"/>
    <property type="project" value="InterPro"/>
</dbReference>
<dbReference type="GO" id="GO:0071111">
    <property type="term" value="F:cyclic-guanylate-specific phosphodiesterase activity"/>
    <property type="evidence" value="ECO:0007669"/>
    <property type="project" value="UniProtKB-EC"/>
</dbReference>
<dbReference type="InterPro" id="IPR001789">
    <property type="entry name" value="Sig_transdc_resp-reg_receiver"/>
</dbReference>
<dbReference type="SMART" id="SM00448">
    <property type="entry name" value="REC"/>
    <property type="match status" value="1"/>
</dbReference>
<dbReference type="Proteomes" id="UP000320176">
    <property type="component" value="Unassembled WGS sequence"/>
</dbReference>
<dbReference type="InterPro" id="IPR037522">
    <property type="entry name" value="HD_GYP_dom"/>
</dbReference>
<dbReference type="Gene3D" id="3.40.50.2300">
    <property type="match status" value="1"/>
</dbReference>
<sequence>MQNHTNHVSDHFSTITVGSIPVSTPRASQTWDPGDIRILMVDDEELNLDVIRGYLSMDGYKQFLMTTDPVQSLQLMEKNDVDIVLLDVQMPVMNGLDVLRAIRGSRHSATLPVIVLTANADDETRLHALKLGATDFLQKPVSRVELTARIQNTLSVKAYHDRLENESQMLQTAVRERTKQLEASRMEVINCLARAAEFRDDDTGNHVLRVGRYARIIGQQMGLDANYLEILEPAAQLHDVGKIGVPDNILLKPGKLTAEEFEYMQRHCGFGKRIVTPMTAEESSIVRNHAELGAKILGITESPILEMAQRIALTHHEKWDGSGYPLGLSGENIPLEGRITAVADVFDALSSKRPYKPAFPLDKCFSIMREGSGQHFDPKCIEAFFAAVDRIVQTQIDFADVE</sequence>
<dbReference type="EC" id="3.1.4.52" evidence="4"/>
<dbReference type="AlphaFoldDB" id="A0A5C6B7A1"/>
<evidence type="ECO:0000259" key="3">
    <source>
        <dbReference type="PROSITE" id="PS51832"/>
    </source>
</evidence>
<evidence type="ECO:0000313" key="4">
    <source>
        <dbReference type="EMBL" id="TWU07667.1"/>
    </source>
</evidence>